<evidence type="ECO:0000313" key="1">
    <source>
        <dbReference type="EMBL" id="KAJ4488733.1"/>
    </source>
</evidence>
<dbReference type="InterPro" id="IPR035992">
    <property type="entry name" value="Ricin_B-like_lectins"/>
</dbReference>
<dbReference type="AlphaFoldDB" id="A0A9W9AR56"/>
<dbReference type="EMBL" id="JANVFS010000008">
    <property type="protein sequence ID" value="KAJ4488733.1"/>
    <property type="molecule type" value="Genomic_DNA"/>
</dbReference>
<gene>
    <name evidence="1" type="ORF">C8J55DRAFT_313087</name>
    <name evidence="2" type="ORF">C8J55DRAFT_313159</name>
</gene>
<sequence>MSVAVPPGLYQVQVTSNTSQKVAGPASAGGNITVNTSTAQVWQITGDGVITSFQTGSSATQARTPNVPAITGNNVVADAGTIAQQWIISGANLISNTYWTGYVMTSDGTQLFWGVDGSNNALLATSIHKGRHSLDPDSVILLYSLLIVSGNH</sequence>
<dbReference type="EMBL" id="JANVFS010000008">
    <property type="protein sequence ID" value="KAJ4488736.1"/>
    <property type="molecule type" value="Genomic_DNA"/>
</dbReference>
<accession>A0A9W9AR56</accession>
<name>A0A9W9AR56_9AGAR</name>
<comment type="caution">
    <text evidence="1">The sequence shown here is derived from an EMBL/GenBank/DDBJ whole genome shotgun (WGS) entry which is preliminary data.</text>
</comment>
<protein>
    <submittedName>
        <fullName evidence="1">Uncharacterized protein</fullName>
    </submittedName>
</protein>
<dbReference type="Proteomes" id="UP001150238">
    <property type="component" value="Unassembled WGS sequence"/>
</dbReference>
<dbReference type="SUPFAM" id="SSF50370">
    <property type="entry name" value="Ricin B-like lectins"/>
    <property type="match status" value="1"/>
</dbReference>
<reference evidence="1" key="2">
    <citation type="journal article" date="2023" name="Proc. Natl. Acad. Sci. U.S.A.">
        <title>A global phylogenomic analysis of the shiitake genus Lentinula.</title>
        <authorList>
            <person name="Sierra-Patev S."/>
            <person name="Min B."/>
            <person name="Naranjo-Ortiz M."/>
            <person name="Looney B."/>
            <person name="Konkel Z."/>
            <person name="Slot J.C."/>
            <person name="Sakamoto Y."/>
            <person name="Steenwyk J.L."/>
            <person name="Rokas A."/>
            <person name="Carro J."/>
            <person name="Camarero S."/>
            <person name="Ferreira P."/>
            <person name="Molpeceres G."/>
            <person name="Ruiz-Duenas F.J."/>
            <person name="Serrano A."/>
            <person name="Henrissat B."/>
            <person name="Drula E."/>
            <person name="Hughes K.W."/>
            <person name="Mata J.L."/>
            <person name="Ishikawa N.K."/>
            <person name="Vargas-Isla R."/>
            <person name="Ushijima S."/>
            <person name="Smith C.A."/>
            <person name="Donoghue J."/>
            <person name="Ahrendt S."/>
            <person name="Andreopoulos W."/>
            <person name="He G."/>
            <person name="LaButti K."/>
            <person name="Lipzen A."/>
            <person name="Ng V."/>
            <person name="Riley R."/>
            <person name="Sandor L."/>
            <person name="Barry K."/>
            <person name="Martinez A.T."/>
            <person name="Xiao Y."/>
            <person name="Gibbons J.G."/>
            <person name="Terashima K."/>
            <person name="Grigoriev I.V."/>
            <person name="Hibbett D."/>
        </authorList>
    </citation>
    <scope>NUCLEOTIDE SEQUENCE</scope>
    <source>
        <strain evidence="1">Sp2 HRB7682 ss15</strain>
    </source>
</reference>
<evidence type="ECO:0000313" key="2">
    <source>
        <dbReference type="EMBL" id="KAJ4488736.1"/>
    </source>
</evidence>
<proteinExistence type="predicted"/>
<organism evidence="1 3">
    <name type="scientific">Lentinula lateritia</name>
    <dbReference type="NCBI Taxonomy" id="40482"/>
    <lineage>
        <taxon>Eukaryota</taxon>
        <taxon>Fungi</taxon>
        <taxon>Dikarya</taxon>
        <taxon>Basidiomycota</taxon>
        <taxon>Agaricomycotina</taxon>
        <taxon>Agaricomycetes</taxon>
        <taxon>Agaricomycetidae</taxon>
        <taxon>Agaricales</taxon>
        <taxon>Marasmiineae</taxon>
        <taxon>Omphalotaceae</taxon>
        <taxon>Lentinula</taxon>
    </lineage>
</organism>
<reference evidence="1" key="1">
    <citation type="submission" date="2022-08" db="EMBL/GenBank/DDBJ databases">
        <authorList>
            <consortium name="DOE Joint Genome Institute"/>
            <person name="Min B."/>
            <person name="Riley R."/>
            <person name="Sierra-Patev S."/>
            <person name="Naranjo-Ortiz M."/>
            <person name="Looney B."/>
            <person name="Konkel Z."/>
            <person name="Slot J.C."/>
            <person name="Sakamoto Y."/>
            <person name="Steenwyk J.L."/>
            <person name="Rokas A."/>
            <person name="Carro J."/>
            <person name="Camarero S."/>
            <person name="Ferreira P."/>
            <person name="Molpeceres G."/>
            <person name="Ruiz-Duenas F.J."/>
            <person name="Serrano A."/>
            <person name="Henrissat B."/>
            <person name="Drula E."/>
            <person name="Hughes K.W."/>
            <person name="Mata J.L."/>
            <person name="Ishikawa N.K."/>
            <person name="Vargas-Isla R."/>
            <person name="Ushijima S."/>
            <person name="Smith C.A."/>
            <person name="Ahrendt S."/>
            <person name="Andreopoulos W."/>
            <person name="He G."/>
            <person name="Labutti K."/>
            <person name="Lipzen A."/>
            <person name="Ng V."/>
            <person name="Sandor L."/>
            <person name="Barry K."/>
            <person name="Martinez A.T."/>
            <person name="Xiao Y."/>
            <person name="Gibbons J.G."/>
            <person name="Terashima K."/>
            <person name="Hibbett D.S."/>
            <person name="Grigoriev I.V."/>
        </authorList>
    </citation>
    <scope>NUCLEOTIDE SEQUENCE</scope>
    <source>
        <strain evidence="1">Sp2 HRB7682 ss15</strain>
    </source>
</reference>
<evidence type="ECO:0000313" key="3">
    <source>
        <dbReference type="Proteomes" id="UP001150238"/>
    </source>
</evidence>